<accession>A0ABS2G5K4</accession>
<name>A0ABS2G5K4_FUSMR</name>
<sequence length="209" mass="24234">HHRKNGEIFINAFQGKLGECATYNLFINQKVKLDLPDFSVHKLGIWDKFDFNYNGKNVSVKSTVYFGNLLLLESKDWNKVGKYLPSGVSYDYHILTRISPDGKGIMRKNNLFYSDVVSKNFLKSKILSEEWKWELTGYITKDDLKYIIKNNYILPQGSFLNGKVKMDAKNYYIQSGNLKNIFVMIEELKNTSVVIGELKNNETKYGIFI</sequence>
<comment type="caution">
    <text evidence="1">The sequence shown here is derived from an EMBL/GenBank/DDBJ whole genome shotgun (WGS) entry which is preliminary data.</text>
</comment>
<reference evidence="1 2" key="1">
    <citation type="journal article" date="2021" name="Sci. Rep.">
        <title>The distribution of antibiotic resistance genes in chicken gut microbiota commensals.</title>
        <authorList>
            <person name="Juricova H."/>
            <person name="Matiasovicova J."/>
            <person name="Kubasova T."/>
            <person name="Cejkova D."/>
            <person name="Rychlik I."/>
        </authorList>
    </citation>
    <scope>NUCLEOTIDE SEQUENCE [LARGE SCALE GENOMIC DNA]</scope>
    <source>
        <strain evidence="1 2">An425</strain>
    </source>
</reference>
<dbReference type="EMBL" id="JACJLT010000144">
    <property type="protein sequence ID" value="MBM6875989.1"/>
    <property type="molecule type" value="Genomic_DNA"/>
</dbReference>
<evidence type="ECO:0000313" key="2">
    <source>
        <dbReference type="Proteomes" id="UP000728968"/>
    </source>
</evidence>
<dbReference type="Proteomes" id="UP000728968">
    <property type="component" value="Unassembled WGS sequence"/>
</dbReference>
<dbReference type="RefSeq" id="WP_204716642.1">
    <property type="nucleotide sequence ID" value="NZ_JACJLT010000144.1"/>
</dbReference>
<keyword evidence="2" id="KW-1185">Reference proteome</keyword>
<evidence type="ECO:0000313" key="1">
    <source>
        <dbReference type="EMBL" id="MBM6875989.1"/>
    </source>
</evidence>
<organism evidence="1 2">
    <name type="scientific">Fusobacterium mortiferum</name>
    <dbReference type="NCBI Taxonomy" id="850"/>
    <lineage>
        <taxon>Bacteria</taxon>
        <taxon>Fusobacteriati</taxon>
        <taxon>Fusobacteriota</taxon>
        <taxon>Fusobacteriia</taxon>
        <taxon>Fusobacteriales</taxon>
        <taxon>Fusobacteriaceae</taxon>
        <taxon>Fusobacterium</taxon>
    </lineage>
</organism>
<protein>
    <recommendedName>
        <fullName evidence="3">AttH domain-containing protein</fullName>
    </recommendedName>
</protein>
<feature type="non-terminal residue" evidence="1">
    <location>
        <position position="1"/>
    </location>
</feature>
<gene>
    <name evidence="1" type="ORF">H6A04_10085</name>
</gene>
<evidence type="ECO:0008006" key="3">
    <source>
        <dbReference type="Google" id="ProtNLM"/>
    </source>
</evidence>
<proteinExistence type="predicted"/>